<dbReference type="Proteomes" id="UP000094385">
    <property type="component" value="Unassembled WGS sequence"/>
</dbReference>
<dbReference type="STRING" id="675824.A0A1E3PXL4"/>
<dbReference type="PANTHER" id="PTHR28532:SF1">
    <property type="entry name" value="ORAL CANCER OVEREXPRESSED 1"/>
    <property type="match status" value="1"/>
</dbReference>
<accession>A0A1E3PXL4</accession>
<comment type="similarity">
    <text evidence="1">Belongs to the LTO1 family.</text>
</comment>
<evidence type="ECO:0000256" key="3">
    <source>
        <dbReference type="SAM" id="MobiDB-lite"/>
    </source>
</evidence>
<dbReference type="Pfam" id="PF09811">
    <property type="entry name" value="Yae1_N"/>
    <property type="match status" value="1"/>
</dbReference>
<dbReference type="OrthoDB" id="48036at2759"/>
<proteinExistence type="inferred from homology"/>
<evidence type="ECO:0000313" key="6">
    <source>
        <dbReference type="Proteomes" id="UP000094385"/>
    </source>
</evidence>
<keyword evidence="6" id="KW-1185">Reference proteome</keyword>
<evidence type="ECO:0000313" key="5">
    <source>
        <dbReference type="EMBL" id="ODQ70183.1"/>
    </source>
</evidence>
<reference evidence="5 6" key="1">
    <citation type="journal article" date="2016" name="Proc. Natl. Acad. Sci. U.S.A.">
        <title>Comparative genomics of biotechnologically important yeasts.</title>
        <authorList>
            <person name="Riley R."/>
            <person name="Haridas S."/>
            <person name="Wolfe K.H."/>
            <person name="Lopes M.R."/>
            <person name="Hittinger C.T."/>
            <person name="Goeker M."/>
            <person name="Salamov A.A."/>
            <person name="Wisecaver J.H."/>
            <person name="Long T.M."/>
            <person name="Calvey C.H."/>
            <person name="Aerts A.L."/>
            <person name="Barry K.W."/>
            <person name="Choi C."/>
            <person name="Clum A."/>
            <person name="Coughlan A.Y."/>
            <person name="Deshpande S."/>
            <person name="Douglass A.P."/>
            <person name="Hanson S.J."/>
            <person name="Klenk H.-P."/>
            <person name="LaButti K.M."/>
            <person name="Lapidus A."/>
            <person name="Lindquist E.A."/>
            <person name="Lipzen A.M."/>
            <person name="Meier-Kolthoff J.P."/>
            <person name="Ohm R.A."/>
            <person name="Otillar R.P."/>
            <person name="Pangilinan J.L."/>
            <person name="Peng Y."/>
            <person name="Rokas A."/>
            <person name="Rosa C.A."/>
            <person name="Scheuner C."/>
            <person name="Sibirny A.A."/>
            <person name="Slot J.C."/>
            <person name="Stielow J.B."/>
            <person name="Sun H."/>
            <person name="Kurtzman C.P."/>
            <person name="Blackwell M."/>
            <person name="Grigoriev I.V."/>
            <person name="Jeffries T.W."/>
        </authorList>
    </citation>
    <scope>NUCLEOTIDE SEQUENCE [LARGE SCALE GENOMIC DNA]</scope>
    <source>
        <strain evidence="5 6">NRRL Y-11557</strain>
    </source>
</reference>
<evidence type="ECO:0000259" key="4">
    <source>
        <dbReference type="Pfam" id="PF09811"/>
    </source>
</evidence>
<dbReference type="InterPro" id="IPR052436">
    <property type="entry name" value="LTO1_adapter"/>
</dbReference>
<feature type="coiled-coil region" evidence="2">
    <location>
        <begin position="103"/>
        <end position="130"/>
    </location>
</feature>
<evidence type="ECO:0000256" key="2">
    <source>
        <dbReference type="SAM" id="Coils"/>
    </source>
</evidence>
<evidence type="ECO:0000256" key="1">
    <source>
        <dbReference type="ARBA" id="ARBA00038090"/>
    </source>
</evidence>
<dbReference type="InterPro" id="IPR019191">
    <property type="entry name" value="Essential_protein_Yae1_N"/>
</dbReference>
<dbReference type="AlphaFoldDB" id="A0A1E3PXL4"/>
<organism evidence="5 6">
    <name type="scientific">Lipomyces starkeyi NRRL Y-11557</name>
    <dbReference type="NCBI Taxonomy" id="675824"/>
    <lineage>
        <taxon>Eukaryota</taxon>
        <taxon>Fungi</taxon>
        <taxon>Dikarya</taxon>
        <taxon>Ascomycota</taxon>
        <taxon>Saccharomycotina</taxon>
        <taxon>Lipomycetes</taxon>
        <taxon>Lipomycetales</taxon>
        <taxon>Lipomycetaceae</taxon>
        <taxon>Lipomyces</taxon>
    </lineage>
</organism>
<feature type="domain" description="Essential protein Yae1 N-terminal" evidence="4">
    <location>
        <begin position="22"/>
        <end position="60"/>
    </location>
</feature>
<feature type="region of interest" description="Disordered" evidence="3">
    <location>
        <begin position="166"/>
        <end position="186"/>
    </location>
</feature>
<gene>
    <name evidence="5" type="ORF">LIPSTDRAFT_107333</name>
</gene>
<dbReference type="PANTHER" id="PTHR28532">
    <property type="entry name" value="GEO13458P1"/>
    <property type="match status" value="1"/>
</dbReference>
<sequence length="186" mass="20816">MDFEDDLFDSLLTLESSFYQQGYDEGLNDGLRSGRSEGTQFGLQTGFQRFVSVGILQGRCRVWKELSRANSSSNTADDVVPVGGGRSTKQLQVLTELVTGIPTVNTEDAVEEYENRLKRAKARAKVVVRLLKDPTPVRLEEDIVQVLGRDEEEIIENATGLETLEEHDHEHEDTNDSRAAMEIEIS</sequence>
<protein>
    <recommendedName>
        <fullName evidence="4">Essential protein Yae1 N-terminal domain-containing protein</fullName>
    </recommendedName>
</protein>
<dbReference type="EMBL" id="KV454301">
    <property type="protein sequence ID" value="ODQ70183.1"/>
    <property type="molecule type" value="Genomic_DNA"/>
</dbReference>
<name>A0A1E3PXL4_LIPST</name>
<keyword evidence="2" id="KW-0175">Coiled coil</keyword>